<protein>
    <recommendedName>
        <fullName evidence="1">HTH iclR-type domain-containing protein</fullName>
    </recommendedName>
</protein>
<evidence type="ECO:0000313" key="3">
    <source>
        <dbReference type="Proteomes" id="UP000732399"/>
    </source>
</evidence>
<gene>
    <name evidence="2" type="ORF">HBH26_05150</name>
</gene>
<dbReference type="EMBL" id="JAAVJH010000003">
    <property type="protein sequence ID" value="NJR78002.1"/>
    <property type="molecule type" value="Genomic_DNA"/>
</dbReference>
<dbReference type="InterPro" id="IPR005471">
    <property type="entry name" value="Tscrpt_reg_IclR_N"/>
</dbReference>
<proteinExistence type="predicted"/>
<name>A0ABX1CQH6_9SPHN</name>
<dbReference type="SUPFAM" id="SSF46785">
    <property type="entry name" value="Winged helix' DNA-binding domain"/>
    <property type="match status" value="1"/>
</dbReference>
<dbReference type="InterPro" id="IPR036390">
    <property type="entry name" value="WH_DNA-bd_sf"/>
</dbReference>
<evidence type="ECO:0000259" key="1">
    <source>
        <dbReference type="Pfam" id="PF09339"/>
    </source>
</evidence>
<dbReference type="InterPro" id="IPR036388">
    <property type="entry name" value="WH-like_DNA-bd_sf"/>
</dbReference>
<dbReference type="RefSeq" id="WP_168133551.1">
    <property type="nucleotide sequence ID" value="NZ_JAAVJH010000003.1"/>
</dbReference>
<sequence length="309" mass="33014">MIDPAPIPHLRLSRWTGEIYLAIGQSVARHLTIRHDPGVVVLLLARLSAPDWSAQGRIARPPAATRVGSINALARSLGRPFETVRRHVHALARDGLVSIDPRGVSISTAAAAAPRVTAFYTEAHDLLIRLVEEFDAIGGVLPAPRGAPARPLVPAVLATALDIALLPFETWRDTLGGWRAMTIWGAIAAANVRHITVDPALSARFARDYVADAERVPAVLAVIARTLGIPYATAWRHAAALEQRGLVRQVEGGWLVGEAQYRRPSIARDGGITTAYGLRRVTELVAAGLNPADTAALYLGGRPSLVAFA</sequence>
<reference evidence="2 3" key="1">
    <citation type="submission" date="2020-03" db="EMBL/GenBank/DDBJ databases">
        <authorList>
            <person name="Wang L."/>
            <person name="He N."/>
            <person name="Li Y."/>
            <person name="Fang Y."/>
            <person name="Zhang F."/>
        </authorList>
    </citation>
    <scope>NUCLEOTIDE SEQUENCE [LARGE SCALE GENOMIC DNA]</scope>
    <source>
        <strain evidence="2 3">36D10-4-7</strain>
    </source>
</reference>
<keyword evidence="3" id="KW-1185">Reference proteome</keyword>
<dbReference type="Pfam" id="PF09339">
    <property type="entry name" value="HTH_IclR"/>
    <property type="match status" value="1"/>
</dbReference>
<feature type="domain" description="HTH iclR-type" evidence="1">
    <location>
        <begin position="220"/>
        <end position="250"/>
    </location>
</feature>
<organism evidence="2 3">
    <name type="scientific">Sphingomonas corticis</name>
    <dbReference type="NCBI Taxonomy" id="2722791"/>
    <lineage>
        <taxon>Bacteria</taxon>
        <taxon>Pseudomonadati</taxon>
        <taxon>Pseudomonadota</taxon>
        <taxon>Alphaproteobacteria</taxon>
        <taxon>Sphingomonadales</taxon>
        <taxon>Sphingomonadaceae</taxon>
        <taxon>Sphingomonas</taxon>
    </lineage>
</organism>
<comment type="caution">
    <text evidence="2">The sequence shown here is derived from an EMBL/GenBank/DDBJ whole genome shotgun (WGS) entry which is preliminary data.</text>
</comment>
<accession>A0ABX1CQH6</accession>
<dbReference type="Proteomes" id="UP000732399">
    <property type="component" value="Unassembled WGS sequence"/>
</dbReference>
<evidence type="ECO:0000313" key="2">
    <source>
        <dbReference type="EMBL" id="NJR78002.1"/>
    </source>
</evidence>
<dbReference type="Gene3D" id="1.10.10.10">
    <property type="entry name" value="Winged helix-like DNA-binding domain superfamily/Winged helix DNA-binding domain"/>
    <property type="match status" value="1"/>
</dbReference>